<dbReference type="InterPro" id="IPR000225">
    <property type="entry name" value="Armadillo"/>
</dbReference>
<evidence type="ECO:0000313" key="3">
    <source>
        <dbReference type="EMBL" id="KAK6617197.1"/>
    </source>
</evidence>
<keyword evidence="2" id="KW-0732">Signal</keyword>
<dbReference type="InterPro" id="IPR016024">
    <property type="entry name" value="ARM-type_fold"/>
</dbReference>
<dbReference type="Gene3D" id="1.25.10.10">
    <property type="entry name" value="Leucine-rich Repeat Variant"/>
    <property type="match status" value="1"/>
</dbReference>
<keyword evidence="1" id="KW-0677">Repeat</keyword>
<name>A0ABR1AF77_POLSC</name>
<evidence type="ECO:0000256" key="1">
    <source>
        <dbReference type="ARBA" id="ARBA00022737"/>
    </source>
</evidence>
<dbReference type="EMBL" id="JAWJWF010000052">
    <property type="protein sequence ID" value="KAK6617197.1"/>
    <property type="molecule type" value="Genomic_DNA"/>
</dbReference>
<dbReference type="PANTHER" id="PTHR22895:SF0">
    <property type="entry name" value="ARMADILLO REPEAT-CONTAINING PROTEIN 6"/>
    <property type="match status" value="1"/>
</dbReference>
<dbReference type="InterPro" id="IPR011989">
    <property type="entry name" value="ARM-like"/>
</dbReference>
<dbReference type="Proteomes" id="UP001359485">
    <property type="component" value="Unassembled WGS sequence"/>
</dbReference>
<accession>A0ABR1AF77</accession>
<evidence type="ECO:0000313" key="4">
    <source>
        <dbReference type="Proteomes" id="UP001359485"/>
    </source>
</evidence>
<dbReference type="SUPFAM" id="SSF48371">
    <property type="entry name" value="ARM repeat"/>
    <property type="match status" value="1"/>
</dbReference>
<dbReference type="PANTHER" id="PTHR22895">
    <property type="entry name" value="ARMADILLO REPEAT-CONTAINING PROTEIN 6"/>
    <property type="match status" value="1"/>
</dbReference>
<dbReference type="SMART" id="SM00185">
    <property type="entry name" value="ARM"/>
    <property type="match status" value="2"/>
</dbReference>
<reference evidence="3 4" key="1">
    <citation type="submission" date="2023-09" db="EMBL/GenBank/DDBJ databases">
        <title>Genomes of two closely related lineages of the louse Polyplax serrata with different host specificities.</title>
        <authorList>
            <person name="Martinu J."/>
            <person name="Tarabai H."/>
            <person name="Stefka J."/>
            <person name="Hypsa V."/>
        </authorList>
    </citation>
    <scope>NUCLEOTIDE SEQUENCE [LARGE SCALE GENOMIC DNA]</scope>
    <source>
        <strain evidence="3">98ZLc_SE</strain>
    </source>
</reference>
<comment type="caution">
    <text evidence="3">The sequence shown here is derived from an EMBL/GenBank/DDBJ whole genome shotgun (WGS) entry which is preliminary data.</text>
</comment>
<protein>
    <submittedName>
        <fullName evidence="3">Uncharacterized protein</fullName>
    </submittedName>
</protein>
<evidence type="ECO:0000256" key="2">
    <source>
        <dbReference type="SAM" id="SignalP"/>
    </source>
</evidence>
<gene>
    <name evidence="3" type="ORF">RUM44_005528</name>
</gene>
<organism evidence="3 4">
    <name type="scientific">Polyplax serrata</name>
    <name type="common">Common mouse louse</name>
    <dbReference type="NCBI Taxonomy" id="468196"/>
    <lineage>
        <taxon>Eukaryota</taxon>
        <taxon>Metazoa</taxon>
        <taxon>Ecdysozoa</taxon>
        <taxon>Arthropoda</taxon>
        <taxon>Hexapoda</taxon>
        <taxon>Insecta</taxon>
        <taxon>Pterygota</taxon>
        <taxon>Neoptera</taxon>
        <taxon>Paraneoptera</taxon>
        <taxon>Psocodea</taxon>
        <taxon>Troctomorpha</taxon>
        <taxon>Phthiraptera</taxon>
        <taxon>Anoplura</taxon>
        <taxon>Polyplacidae</taxon>
        <taxon>Polyplax</taxon>
    </lineage>
</organism>
<feature type="signal peptide" evidence="2">
    <location>
        <begin position="1"/>
        <end position="22"/>
    </location>
</feature>
<proteinExistence type="predicted"/>
<sequence length="168" mass="18402">MPAIQKINKICRSCILLLKALAGSDYVKEAVVQNGAAPIVISAINRHKISPKLVAAGCVCIAALALRSPSNAQCLVDAGSPDLLITIMNMYKDNPIILKNACSAIRNQVSRCPHLKDNFIELGVEDLVNELKEIEGKMEFEYKGVLRDLGCDVKFNEEWRGEGHQLAQ</sequence>
<feature type="chain" id="PRO_5045519536" evidence="2">
    <location>
        <begin position="23"/>
        <end position="168"/>
    </location>
</feature>
<keyword evidence="4" id="KW-1185">Reference proteome</keyword>